<dbReference type="Gene3D" id="3.40.50.150">
    <property type="entry name" value="Vaccinia Virus protein VP39"/>
    <property type="match status" value="1"/>
</dbReference>
<evidence type="ECO:0000313" key="2">
    <source>
        <dbReference type="Proteomes" id="UP000784128"/>
    </source>
</evidence>
<dbReference type="PANTHER" id="PTHR43861:SF1">
    <property type="entry name" value="TRANS-ACONITATE 2-METHYLTRANSFERASE"/>
    <property type="match status" value="1"/>
</dbReference>
<keyword evidence="2" id="KW-1185">Reference proteome</keyword>
<proteinExistence type="predicted"/>
<sequence>MKEERSHMLDLLRFNKGFSSPEEWVDYGIQHNFKRVRADKLDACPDCSSRSSRSVGQFIYYSTLVRLQLCIDCGLIFADTRIDSQVIQSHFENAYKDEHYFLRRRRRVFDQLACLISRAAPRGGRVLDVGGAKGHLLAVLQQQRPDLGLVLNDLSTEACNHAAECYGFEVIPGDVNALERVTTRFDVVVMSDVVYYEPDLKKLWALLPRLLAPGGSIIIRMPNKLSLIKGWQLFLRFSGREKMCMQKRIRFFNPEHLYVLSRSYLTNRFKKAGFSQIRFLPSELLVQEQENIRYPLFYSVAKAVSLISLGAIVLTPSYVVIASASETTVAND</sequence>
<dbReference type="GO" id="GO:0032259">
    <property type="term" value="P:methylation"/>
    <property type="evidence" value="ECO:0007669"/>
    <property type="project" value="UniProtKB-KW"/>
</dbReference>
<organism evidence="1 2">
    <name type="scientific">Pelotalea chapellei</name>
    <dbReference type="NCBI Taxonomy" id="44671"/>
    <lineage>
        <taxon>Bacteria</taxon>
        <taxon>Pseudomonadati</taxon>
        <taxon>Thermodesulfobacteriota</taxon>
        <taxon>Desulfuromonadia</taxon>
        <taxon>Geobacterales</taxon>
        <taxon>Geobacteraceae</taxon>
        <taxon>Pelotalea</taxon>
    </lineage>
</organism>
<dbReference type="RefSeq" id="WP_214297996.1">
    <property type="nucleotide sequence ID" value="NZ_JAHDYS010000006.1"/>
</dbReference>
<dbReference type="PANTHER" id="PTHR43861">
    <property type="entry name" value="TRANS-ACONITATE 2-METHYLTRANSFERASE-RELATED"/>
    <property type="match status" value="1"/>
</dbReference>
<keyword evidence="1" id="KW-0489">Methyltransferase</keyword>
<comment type="caution">
    <text evidence="1">The sequence shown here is derived from an EMBL/GenBank/DDBJ whole genome shotgun (WGS) entry which is preliminary data.</text>
</comment>
<evidence type="ECO:0000313" key="1">
    <source>
        <dbReference type="EMBL" id="MBT1071826.1"/>
    </source>
</evidence>
<dbReference type="GO" id="GO:0008168">
    <property type="term" value="F:methyltransferase activity"/>
    <property type="evidence" value="ECO:0007669"/>
    <property type="project" value="UniProtKB-KW"/>
</dbReference>
<dbReference type="CDD" id="cd02440">
    <property type="entry name" value="AdoMet_MTases"/>
    <property type="match status" value="1"/>
</dbReference>
<dbReference type="Proteomes" id="UP000784128">
    <property type="component" value="Unassembled WGS sequence"/>
</dbReference>
<dbReference type="Pfam" id="PF13489">
    <property type="entry name" value="Methyltransf_23"/>
    <property type="match status" value="1"/>
</dbReference>
<accession>A0ABS5U840</accession>
<dbReference type="SUPFAM" id="SSF53335">
    <property type="entry name" value="S-adenosyl-L-methionine-dependent methyltransferases"/>
    <property type="match status" value="1"/>
</dbReference>
<dbReference type="EMBL" id="JAHDYS010000006">
    <property type="protein sequence ID" value="MBT1071826.1"/>
    <property type="molecule type" value="Genomic_DNA"/>
</dbReference>
<protein>
    <submittedName>
        <fullName evidence="1">Methyltransferase domain-containing protein</fullName>
    </submittedName>
</protein>
<keyword evidence="1" id="KW-0808">Transferase</keyword>
<dbReference type="InterPro" id="IPR029063">
    <property type="entry name" value="SAM-dependent_MTases_sf"/>
</dbReference>
<name>A0ABS5U840_9BACT</name>
<reference evidence="1 2" key="1">
    <citation type="submission" date="2021-05" db="EMBL/GenBank/DDBJ databases">
        <title>The draft genome of Geobacter chapellei DSM 13688.</title>
        <authorList>
            <person name="Xu Z."/>
            <person name="Masuda Y."/>
            <person name="Itoh H."/>
            <person name="Senoo K."/>
        </authorList>
    </citation>
    <scope>NUCLEOTIDE SEQUENCE [LARGE SCALE GENOMIC DNA]</scope>
    <source>
        <strain evidence="1 2">DSM 13688</strain>
    </source>
</reference>
<gene>
    <name evidence="1" type="ORF">KJB30_08535</name>
</gene>